<dbReference type="EMBL" id="JAMGBE010000003">
    <property type="protein sequence ID" value="MCL6730562.1"/>
    <property type="molecule type" value="Genomic_DNA"/>
</dbReference>
<dbReference type="RefSeq" id="WP_249832041.1">
    <property type="nucleotide sequence ID" value="NZ_JAMGBE010000003.1"/>
</dbReference>
<dbReference type="InterPro" id="IPR008258">
    <property type="entry name" value="Transglycosylase_SLT_dom_1"/>
</dbReference>
<feature type="signal peptide" evidence="4">
    <location>
        <begin position="1"/>
        <end position="23"/>
    </location>
</feature>
<evidence type="ECO:0000313" key="6">
    <source>
        <dbReference type="EMBL" id="MCL6730562.1"/>
    </source>
</evidence>
<name>A0ABT0S3X3_9SPHN</name>
<evidence type="ECO:0000256" key="3">
    <source>
        <dbReference type="ARBA" id="ARBA00022729"/>
    </source>
</evidence>
<evidence type="ECO:0000256" key="4">
    <source>
        <dbReference type="SAM" id="SignalP"/>
    </source>
</evidence>
<comment type="similarity">
    <text evidence="2">Belongs to the virb1 family.</text>
</comment>
<dbReference type="Gene3D" id="1.25.20.10">
    <property type="entry name" value="Bacterial muramidases"/>
    <property type="match status" value="1"/>
</dbReference>
<dbReference type="InterPro" id="IPR008939">
    <property type="entry name" value="Lytic_TGlycosylase_superhlx_U"/>
</dbReference>
<dbReference type="SUPFAM" id="SSF53955">
    <property type="entry name" value="Lysozyme-like"/>
    <property type="match status" value="1"/>
</dbReference>
<dbReference type="SUPFAM" id="SSF48435">
    <property type="entry name" value="Bacterial muramidases"/>
    <property type="match status" value="1"/>
</dbReference>
<comment type="caution">
    <text evidence="6">The sequence shown here is derived from an EMBL/GenBank/DDBJ whole genome shotgun (WGS) entry which is preliminary data.</text>
</comment>
<protein>
    <submittedName>
        <fullName evidence="6">Lytic transglycosylase domain-containing protein</fullName>
    </submittedName>
</protein>
<dbReference type="Pfam" id="PF01464">
    <property type="entry name" value="SLT"/>
    <property type="match status" value="1"/>
</dbReference>
<evidence type="ECO:0000256" key="1">
    <source>
        <dbReference type="ARBA" id="ARBA00007734"/>
    </source>
</evidence>
<evidence type="ECO:0000256" key="2">
    <source>
        <dbReference type="ARBA" id="ARBA00009387"/>
    </source>
</evidence>
<dbReference type="PROSITE" id="PS00922">
    <property type="entry name" value="TRANSGLYCOSYLASE"/>
    <property type="match status" value="1"/>
</dbReference>
<feature type="domain" description="Transglycosylase SLT" evidence="5">
    <location>
        <begin position="496"/>
        <end position="597"/>
    </location>
</feature>
<gene>
    <name evidence="6" type="ORF">LZ538_10945</name>
</gene>
<dbReference type="CDD" id="cd13401">
    <property type="entry name" value="Slt70-like"/>
    <property type="match status" value="1"/>
</dbReference>
<dbReference type="PANTHER" id="PTHR37423">
    <property type="entry name" value="SOLUBLE LYTIC MUREIN TRANSGLYCOSYLASE-RELATED"/>
    <property type="match status" value="1"/>
</dbReference>
<dbReference type="InterPro" id="IPR023346">
    <property type="entry name" value="Lysozyme-like_dom_sf"/>
</dbReference>
<keyword evidence="7" id="KW-1185">Reference proteome</keyword>
<evidence type="ECO:0000313" key="7">
    <source>
        <dbReference type="Proteomes" id="UP001165342"/>
    </source>
</evidence>
<dbReference type="InterPro" id="IPR000189">
    <property type="entry name" value="Transglyc_AS"/>
</dbReference>
<organism evidence="6 7">
    <name type="scientific">Sphingomonas hankyongi</name>
    <dbReference type="NCBI Taxonomy" id="2908209"/>
    <lineage>
        <taxon>Bacteria</taxon>
        <taxon>Pseudomonadati</taxon>
        <taxon>Pseudomonadota</taxon>
        <taxon>Alphaproteobacteria</taxon>
        <taxon>Sphingomonadales</taxon>
        <taxon>Sphingomonadaceae</taxon>
        <taxon>Sphingomonas</taxon>
    </lineage>
</organism>
<comment type="similarity">
    <text evidence="1">Belongs to the transglycosylase Slt family.</text>
</comment>
<dbReference type="PANTHER" id="PTHR37423:SF2">
    <property type="entry name" value="MEMBRANE-BOUND LYTIC MUREIN TRANSGLYCOSYLASE C"/>
    <property type="match status" value="1"/>
</dbReference>
<reference evidence="6" key="1">
    <citation type="submission" date="2022-05" db="EMBL/GenBank/DDBJ databases">
        <authorList>
            <person name="Jo J.-H."/>
            <person name="Im W.-T."/>
        </authorList>
    </citation>
    <scope>NUCLEOTIDE SEQUENCE</scope>
    <source>
        <strain evidence="6">SE220</strain>
    </source>
</reference>
<accession>A0ABT0S3X3</accession>
<dbReference type="Gene3D" id="1.10.530.10">
    <property type="match status" value="1"/>
</dbReference>
<evidence type="ECO:0000259" key="5">
    <source>
        <dbReference type="Pfam" id="PF01464"/>
    </source>
</evidence>
<keyword evidence="3 4" id="KW-0732">Signal</keyword>
<feature type="chain" id="PRO_5047450331" evidence="4">
    <location>
        <begin position="24"/>
        <end position="656"/>
    </location>
</feature>
<proteinExistence type="inferred from homology"/>
<dbReference type="Proteomes" id="UP001165342">
    <property type="component" value="Unassembled WGS sequence"/>
</dbReference>
<sequence length="656" mass="72130">MSSMWRVAVIPPLLLAISASSSAQYSAAPPSPAPAQVYAAPAIANSLSEWRNLRQSSGYRFSDYAHFLIFNPDWPEETKLRRWAERAMQPGENGPTVIAFFANDKPAAGNGWARLADAYAASARMTEALQAAREAWASDDLSATDEQAIWSRYGSSFTYADHDRRTDALLFAKDAQDAARFVPMTSPGRRAAFAARVAMLSGAANADALYSTVIGTVTNDAGLMMDRARYLRGKGYTGAARDLAARSHNFTYRPSDPERFYDMLLVLANEAAQARQWQAAYNIARQLDDVLPVGALVPDQSLGVRDNYTSLAWLAGSVALDRTGNYPGAIAMFDRYARAGRSLQVQTKGYYWSGRAALAAHRIQDANGYFQRAASYPELFYGQLALERLGRSVTPPQQAVASYTSTPAQRAAFYNGRLVQATRMIAQRGNATERAQFVRALSESLDNDAERALAVELGQQISRPDLAVWVARSARIKGSMFYVRQAFPSLPAQVSGDLWSLAHGISRQESSFDPYAISHAGARGMMQLMPGTAREQAGKMGVGYDGTRLYTDANYNVMLGSAYFRRMLNMWDGNVPLAVASYNAGYGNVRKWVNAYGDPRGGVDVLKWIEAIPYVETKAYVQRVIENSVVYDSLRSTSQQQQAFHVSRYLGKSRPG</sequence>